<dbReference type="InterPro" id="IPR036259">
    <property type="entry name" value="MFS_trans_sf"/>
</dbReference>
<dbReference type="SUPFAM" id="SSF53474">
    <property type="entry name" value="alpha/beta-Hydrolases"/>
    <property type="match status" value="1"/>
</dbReference>
<evidence type="ECO:0000256" key="3">
    <source>
        <dbReference type="ARBA" id="ARBA00022692"/>
    </source>
</evidence>
<dbReference type="GO" id="GO:0012505">
    <property type="term" value="C:endomembrane system"/>
    <property type="evidence" value="ECO:0007669"/>
    <property type="project" value="UniProtKB-SubCell"/>
</dbReference>
<feature type="transmembrane region" description="Helical" evidence="7">
    <location>
        <begin position="358"/>
        <end position="376"/>
    </location>
</feature>
<dbReference type="InterPro" id="IPR013094">
    <property type="entry name" value="AB_hydrolase_3"/>
</dbReference>
<dbReference type="Proteomes" id="UP000319663">
    <property type="component" value="Unassembled WGS sequence"/>
</dbReference>
<dbReference type="GO" id="GO:0004806">
    <property type="term" value="F:triacylglycerol lipase activity"/>
    <property type="evidence" value="ECO:0007669"/>
    <property type="project" value="TreeGrafter"/>
</dbReference>
<feature type="transmembrane region" description="Helical" evidence="7">
    <location>
        <begin position="129"/>
        <end position="149"/>
    </location>
</feature>
<feature type="transmembrane region" description="Helical" evidence="7">
    <location>
        <begin position="161"/>
        <end position="181"/>
    </location>
</feature>
<feature type="region of interest" description="Disordered" evidence="6">
    <location>
        <begin position="1214"/>
        <end position="1250"/>
    </location>
</feature>
<feature type="transmembrane region" description="Helical" evidence="7">
    <location>
        <begin position="414"/>
        <end position="433"/>
    </location>
</feature>
<evidence type="ECO:0000313" key="9">
    <source>
        <dbReference type="EMBL" id="TQB74575.1"/>
    </source>
</evidence>
<evidence type="ECO:0000256" key="6">
    <source>
        <dbReference type="SAM" id="MobiDB-lite"/>
    </source>
</evidence>
<feature type="transmembrane region" description="Helical" evidence="7">
    <location>
        <begin position="475"/>
        <end position="493"/>
    </location>
</feature>
<comment type="caution">
    <text evidence="9">The sequence shown here is derived from an EMBL/GenBank/DDBJ whole genome shotgun (WGS) entry which is preliminary data.</text>
</comment>
<dbReference type="Pfam" id="PF07859">
    <property type="entry name" value="Abhydrolase_3"/>
    <property type="match status" value="2"/>
</dbReference>
<feature type="transmembrane region" description="Helical" evidence="7">
    <location>
        <begin position="68"/>
        <end position="90"/>
    </location>
</feature>
<evidence type="ECO:0000256" key="4">
    <source>
        <dbReference type="ARBA" id="ARBA00022989"/>
    </source>
</evidence>
<accession>A0A507R1V9</accession>
<dbReference type="GO" id="GO:0005773">
    <property type="term" value="C:vacuole"/>
    <property type="evidence" value="ECO:0007669"/>
    <property type="project" value="UniProtKB-ARBA"/>
</dbReference>
<dbReference type="GO" id="GO:0019433">
    <property type="term" value="P:triglyceride catabolic process"/>
    <property type="evidence" value="ECO:0007669"/>
    <property type="project" value="TreeGrafter"/>
</dbReference>
<dbReference type="Pfam" id="PF02487">
    <property type="entry name" value="CLN3"/>
    <property type="match status" value="1"/>
</dbReference>
<evidence type="ECO:0000256" key="5">
    <source>
        <dbReference type="ARBA" id="ARBA00023136"/>
    </source>
</evidence>
<dbReference type="Gene3D" id="3.40.50.1820">
    <property type="entry name" value="alpha/beta hydrolase"/>
    <property type="match status" value="2"/>
</dbReference>
<evidence type="ECO:0000259" key="8">
    <source>
        <dbReference type="Pfam" id="PF07859"/>
    </source>
</evidence>
<feature type="transmembrane region" description="Helical" evidence="7">
    <location>
        <begin position="223"/>
        <end position="241"/>
    </location>
</feature>
<dbReference type="PRINTS" id="PR01315">
    <property type="entry name" value="BATTENIN"/>
</dbReference>
<feature type="region of interest" description="Disordered" evidence="6">
    <location>
        <begin position="1089"/>
        <end position="1117"/>
    </location>
</feature>
<keyword evidence="5 7" id="KW-0472">Membrane</keyword>
<protein>
    <recommendedName>
        <fullName evidence="8">Alpha/beta hydrolase fold-3 domain-containing protein</fullName>
    </recommendedName>
</protein>
<dbReference type="STRING" id="5098.A0A507R1V9"/>
<feature type="transmembrane region" description="Helical" evidence="7">
    <location>
        <begin position="188"/>
        <end position="211"/>
    </location>
</feature>
<dbReference type="InterPro" id="IPR003492">
    <property type="entry name" value="Battenin_disease_Cln3"/>
</dbReference>
<feature type="domain" description="Alpha/beta hydrolase fold-3" evidence="8">
    <location>
        <begin position="684"/>
        <end position="834"/>
    </location>
</feature>
<proteinExistence type="inferred from homology"/>
<name>A0A507R1V9_MONPU</name>
<gene>
    <name evidence="9" type="ORF">MPDQ_004682</name>
</gene>
<evidence type="ECO:0000256" key="7">
    <source>
        <dbReference type="SAM" id="Phobius"/>
    </source>
</evidence>
<comment type="subcellular location">
    <subcellularLocation>
        <location evidence="1">Endomembrane system</location>
        <topology evidence="1">Multi-pass membrane protein</topology>
    </subcellularLocation>
</comment>
<feature type="transmembrane region" description="Helical" evidence="7">
    <location>
        <begin position="388"/>
        <end position="408"/>
    </location>
</feature>
<keyword evidence="4 7" id="KW-1133">Transmembrane helix</keyword>
<sequence length="1283" mass="142132">MPEAQAVCGGDLFALVTKLHDGALVMPTAETEDDRVRPMLPLPGAPSSSWALFNQRVKSMFSGANLRVCISFWLFGLINNVLYVIILSAALDLVGPDVPKGVVLLADVIPSFATKLVAPYFIHVVPYPVRILIFVVLSAAGMLLIAASPSYAQGGTITTKIAGIILASLSSGGGELSFLGLTHYYGPFSLASWGSGTGAAGLVGAGAYALATTSLGFSVKTTILASACLPAVMVVSFFAILPREPLRNLLPVINEYERIEDGLVEERDIGGEDLNPVGEENDLLLNSSRHSNEDRKSTHSGDGTLGWQSFKANLRRVRGLFFPFMLPLLLVYIAEYTINQGVAPNLLFPLSESPFSQFRAFYPAYNAIYQVGVFISRSSTPFIRVHHLYLPSLLQVINLVLLMLHALLNFIPNVYIIFVIIFWEGLLGGLVYVNTFAEIGDRVPKEDREFSLGATTVSDSGDHVLGRPSTKFRKLQVFIVVLFWSSALTLLLYPNRGNRHGPPVIRTLSARLSSKLTVWRTTVIVFLWLYLSRNFAKIVGLECPEPLANLYSRSFFRATWITTALDAGFWTAMKIKPKWLRDIASLVFTVYYLFAAEQADEKVHRFRATLTVDHLRVSWNKATSPYLWVLASLMRPRLTKYAPRAIRIPRPRQSVYKDPVAAWLYFDGPLSVLREQTCIVLDIPGGGFVAMNPRTSEDKLLAWAGRTKLPILSLDYKKAPEYPYPYALNECFDVYHTIVATQGRCLGLSGHTRPRIVLTGDSAGGNLAVGLTLMALQSGGTGTRRWQGEERLPRPDGLVLTYPALNVKVESWMTEEQLALIQDRGTREMNQKVIDEKREYYYKLTPSTTPGPSDEALDDLQNRGDCFYPDIPELAGEPSDAISRKSKSKDLTTQTAALAEHQQRQIQTRLAVSSVMAYTNDRILTPEMMRAMIILYIGPFNRPDFSTDFLLSPVLAPEALLARFPKTYFLTGERDPLVDDTVIFAGRLRQAKLHQFRERQELGLEKSQKVFQEKDHVEVSLIPGISHGFLQMAGFFPDAWKHINRCANWIQDLFIMAETRKSSSALLLRSSQGSIINGHVDWKTKLVSGSKSELTNENSRHHSRSLTGESSADEDRPLEMSIGKMTPLFSKDVNQKEDGAIGMNMKGSAGYLEKTEAEREANSDCAMVKDPGKREESTPSFTNTDNTNGNRPRALARRRRELINSLRLSLLRSSPEINGSGDAADDEDEGVASPTATPEGRKMEFRKRKGSLISLPSEEDLLGRRMNGLAGGLNGIGEGARTP</sequence>
<feature type="transmembrane region" description="Helical" evidence="7">
    <location>
        <begin position="320"/>
        <end position="338"/>
    </location>
</feature>
<keyword evidence="3 7" id="KW-0812">Transmembrane</keyword>
<evidence type="ECO:0000313" key="10">
    <source>
        <dbReference type="Proteomes" id="UP000319663"/>
    </source>
</evidence>
<dbReference type="SUPFAM" id="SSF103473">
    <property type="entry name" value="MFS general substrate transporter"/>
    <property type="match status" value="1"/>
</dbReference>
<feature type="domain" description="Alpha/beta hydrolase fold-3" evidence="8">
    <location>
        <begin position="917"/>
        <end position="992"/>
    </location>
</feature>
<feature type="region of interest" description="Disordered" evidence="6">
    <location>
        <begin position="1155"/>
        <end position="1194"/>
    </location>
</feature>
<keyword evidence="10" id="KW-1185">Reference proteome</keyword>
<dbReference type="GO" id="GO:0016020">
    <property type="term" value="C:membrane"/>
    <property type="evidence" value="ECO:0007669"/>
    <property type="project" value="InterPro"/>
</dbReference>
<evidence type="ECO:0000256" key="1">
    <source>
        <dbReference type="ARBA" id="ARBA00004127"/>
    </source>
</evidence>
<feature type="transmembrane region" description="Helical" evidence="7">
    <location>
        <begin position="102"/>
        <end position="122"/>
    </location>
</feature>
<dbReference type="GO" id="GO:0004771">
    <property type="term" value="F:sterol ester esterase activity"/>
    <property type="evidence" value="ECO:0007669"/>
    <property type="project" value="TreeGrafter"/>
</dbReference>
<dbReference type="EMBL" id="VIFY01000030">
    <property type="protein sequence ID" value="TQB74575.1"/>
    <property type="molecule type" value="Genomic_DNA"/>
</dbReference>
<comment type="similarity">
    <text evidence="2">Belongs to the battenin family.</text>
</comment>
<reference evidence="9 10" key="1">
    <citation type="submission" date="2019-06" db="EMBL/GenBank/DDBJ databases">
        <title>Wine fermentation using esterase from Monascus purpureus.</title>
        <authorList>
            <person name="Geng C."/>
            <person name="Zhang Y."/>
        </authorList>
    </citation>
    <scope>NUCLEOTIDE SEQUENCE [LARGE SCALE GENOMIC DNA]</scope>
    <source>
        <strain evidence="9">HQ1</strain>
    </source>
</reference>
<dbReference type="InterPro" id="IPR029058">
    <property type="entry name" value="AB_hydrolase_fold"/>
</dbReference>
<dbReference type="GO" id="GO:0005829">
    <property type="term" value="C:cytosol"/>
    <property type="evidence" value="ECO:0007669"/>
    <property type="project" value="TreeGrafter"/>
</dbReference>
<evidence type="ECO:0000256" key="2">
    <source>
        <dbReference type="ARBA" id="ARBA00007467"/>
    </source>
</evidence>
<feature type="compositionally biased region" description="Polar residues" evidence="6">
    <location>
        <begin position="1178"/>
        <end position="1190"/>
    </location>
</feature>
<organism evidence="9 10">
    <name type="scientific">Monascus purpureus</name>
    <name type="common">Red mold</name>
    <name type="synonym">Monascus anka</name>
    <dbReference type="NCBI Taxonomy" id="5098"/>
    <lineage>
        <taxon>Eukaryota</taxon>
        <taxon>Fungi</taxon>
        <taxon>Dikarya</taxon>
        <taxon>Ascomycota</taxon>
        <taxon>Pezizomycotina</taxon>
        <taxon>Eurotiomycetes</taxon>
        <taxon>Eurotiomycetidae</taxon>
        <taxon>Eurotiales</taxon>
        <taxon>Aspergillaceae</taxon>
        <taxon>Monascus</taxon>
    </lineage>
</organism>
<dbReference type="PANTHER" id="PTHR23025">
    <property type="entry name" value="TRIACYLGLYCEROL LIPASE"/>
    <property type="match status" value="1"/>
</dbReference>
<dbReference type="PANTHER" id="PTHR23025:SF3">
    <property type="entry name" value="HORMONE-SENSITIVE LIPASE"/>
    <property type="match status" value="1"/>
</dbReference>